<dbReference type="SUPFAM" id="SSF89082">
    <property type="entry name" value="Antibiotic binding domain of TipA-like multidrug resistance regulators"/>
    <property type="match status" value="1"/>
</dbReference>
<protein>
    <recommendedName>
        <fullName evidence="2">HTH merR-type domain-containing protein</fullName>
    </recommendedName>
</protein>
<dbReference type="RefSeq" id="WP_141053433.1">
    <property type="nucleotide sequence ID" value="NZ_CP018176.1"/>
</dbReference>
<accession>A0A3Q8CD70</accession>
<proteinExistence type="predicted"/>
<keyword evidence="1" id="KW-0238">DNA-binding</keyword>
<dbReference type="PROSITE" id="PS50937">
    <property type="entry name" value="HTH_MERR_2"/>
    <property type="match status" value="1"/>
</dbReference>
<dbReference type="PANTHER" id="PTHR30204">
    <property type="entry name" value="REDOX-CYCLING DRUG-SENSING TRANSCRIPTIONAL ACTIVATOR SOXR"/>
    <property type="match status" value="1"/>
</dbReference>
<dbReference type="InterPro" id="IPR047057">
    <property type="entry name" value="MerR_fam"/>
</dbReference>
<dbReference type="GO" id="GO:0003700">
    <property type="term" value="F:DNA-binding transcription factor activity"/>
    <property type="evidence" value="ECO:0007669"/>
    <property type="project" value="InterPro"/>
</dbReference>
<dbReference type="EMBL" id="CP018176">
    <property type="protein sequence ID" value="AUJ29734.1"/>
    <property type="molecule type" value="Genomic_DNA"/>
</dbReference>
<dbReference type="CDD" id="cd00592">
    <property type="entry name" value="HTH_MerR-like"/>
    <property type="match status" value="1"/>
</dbReference>
<dbReference type="AlphaFoldDB" id="A0A3Q8CD70"/>
<sequence length="247" mass="29020">MGITYQLKDICKITGISKRTLHFYDGNGLLPAIKKENGYRSYTQLDLEKLQIILFLKRLGMSLEEIKHFFTLSKKEQTKFVEKYQQKIKQKIKDLIETKEMLTQFLTGSSLIDVIKLKEPLRSLEEQYDTEAMLRYSKTREQQTYIQNNSKSNADEIKKQLENIFKKIAILSSTQLPTEMGIQNEIDKLYQLLFKIMGCSLKIFAAIGKEYVVDQRFVSFFEKYGVKDYPEYLATAMKYYVEVKGRE</sequence>
<dbReference type="PANTHER" id="PTHR30204:SF96">
    <property type="entry name" value="CHROMOSOME-ANCHORING PROTEIN RACA"/>
    <property type="match status" value="1"/>
</dbReference>
<dbReference type="Pfam" id="PF07739">
    <property type="entry name" value="TipAS"/>
    <property type="match status" value="1"/>
</dbReference>
<dbReference type="InterPro" id="IPR036244">
    <property type="entry name" value="TipA-like_antibiotic-bd"/>
</dbReference>
<gene>
    <name evidence="3" type="ORF">BSQ49_05715</name>
</gene>
<dbReference type="Pfam" id="PF13411">
    <property type="entry name" value="MerR_1"/>
    <property type="match status" value="1"/>
</dbReference>
<dbReference type="Gene3D" id="1.10.490.50">
    <property type="entry name" value="Antibiotic binding domain of TipA-like multidrug resistance regulators"/>
    <property type="match status" value="1"/>
</dbReference>
<dbReference type="Gene3D" id="1.10.1660.10">
    <property type="match status" value="1"/>
</dbReference>
<evidence type="ECO:0000313" key="3">
    <source>
        <dbReference type="EMBL" id="AUJ29734.1"/>
    </source>
</evidence>
<dbReference type="KEGG" id="lhw:BSQ49_05715"/>
<name>A0A3Q8CD70_9LACO</name>
<reference evidence="3 4" key="1">
    <citation type="submission" date="2016-11" db="EMBL/GenBank/DDBJ databases">
        <title>Interaction between Lactobacillus species and yeast in water kefir.</title>
        <authorList>
            <person name="Behr J."/>
            <person name="Xu D."/>
            <person name="Vogel R.F."/>
        </authorList>
    </citation>
    <scope>NUCLEOTIDE SEQUENCE [LARGE SCALE GENOMIC DNA]</scope>
    <source>
        <strain evidence="3 4">TMW 1.1822</strain>
    </source>
</reference>
<dbReference type="SUPFAM" id="SSF46955">
    <property type="entry name" value="Putative DNA-binding domain"/>
    <property type="match status" value="1"/>
</dbReference>
<feature type="domain" description="HTH merR-type" evidence="2">
    <location>
        <begin position="4"/>
        <end position="72"/>
    </location>
</feature>
<dbReference type="Proteomes" id="UP000314960">
    <property type="component" value="Chromosome"/>
</dbReference>
<dbReference type="InterPro" id="IPR012925">
    <property type="entry name" value="TipAS_dom"/>
</dbReference>
<dbReference type="GO" id="GO:0003677">
    <property type="term" value="F:DNA binding"/>
    <property type="evidence" value="ECO:0007669"/>
    <property type="project" value="UniProtKB-KW"/>
</dbReference>
<organism evidence="3 4">
    <name type="scientific">Liquorilactobacillus hordei</name>
    <dbReference type="NCBI Taxonomy" id="468911"/>
    <lineage>
        <taxon>Bacteria</taxon>
        <taxon>Bacillati</taxon>
        <taxon>Bacillota</taxon>
        <taxon>Bacilli</taxon>
        <taxon>Lactobacillales</taxon>
        <taxon>Lactobacillaceae</taxon>
        <taxon>Liquorilactobacillus</taxon>
    </lineage>
</organism>
<evidence type="ECO:0000256" key="1">
    <source>
        <dbReference type="ARBA" id="ARBA00023125"/>
    </source>
</evidence>
<dbReference type="InterPro" id="IPR000551">
    <property type="entry name" value="MerR-type_HTH_dom"/>
</dbReference>
<dbReference type="InterPro" id="IPR009061">
    <property type="entry name" value="DNA-bd_dom_put_sf"/>
</dbReference>
<evidence type="ECO:0000313" key="4">
    <source>
        <dbReference type="Proteomes" id="UP000314960"/>
    </source>
</evidence>
<dbReference type="SMART" id="SM00422">
    <property type="entry name" value="HTH_MERR"/>
    <property type="match status" value="1"/>
</dbReference>
<evidence type="ECO:0000259" key="2">
    <source>
        <dbReference type="PROSITE" id="PS50937"/>
    </source>
</evidence>